<organism evidence="8 9">
    <name type="scientific">Alistipes communis</name>
    <dbReference type="NCBI Taxonomy" id="2585118"/>
    <lineage>
        <taxon>Bacteria</taxon>
        <taxon>Pseudomonadati</taxon>
        <taxon>Bacteroidota</taxon>
        <taxon>Bacteroidia</taxon>
        <taxon>Bacteroidales</taxon>
        <taxon>Rikenellaceae</taxon>
        <taxon>Alistipes</taxon>
    </lineage>
</organism>
<evidence type="ECO:0000256" key="3">
    <source>
        <dbReference type="ARBA" id="ARBA00022729"/>
    </source>
</evidence>
<dbReference type="OrthoDB" id="1001184at2"/>
<evidence type="ECO:0000256" key="4">
    <source>
        <dbReference type="ARBA" id="ARBA00023136"/>
    </source>
</evidence>
<dbReference type="Gene3D" id="2.60.40.2100">
    <property type="match status" value="1"/>
</dbReference>
<accession>A0A4Y1WXZ1</accession>
<dbReference type="InterPro" id="IPR014941">
    <property type="entry name" value="FimB/Mfa2/Mfa3"/>
</dbReference>
<keyword evidence="5" id="KW-0564">Palmitate</keyword>
<dbReference type="RefSeq" id="WP_141413279.1">
    <property type="nucleotide sequence ID" value="NZ_AP019735.1"/>
</dbReference>
<evidence type="ECO:0000256" key="1">
    <source>
        <dbReference type="ARBA" id="ARBA00004442"/>
    </source>
</evidence>
<dbReference type="GeneID" id="78343030"/>
<dbReference type="KEGG" id="acou:A5CBH24_23110"/>
<evidence type="ECO:0000313" key="8">
    <source>
        <dbReference type="EMBL" id="BBL04998.1"/>
    </source>
</evidence>
<reference evidence="9" key="1">
    <citation type="submission" date="2019-06" db="EMBL/GenBank/DDBJ databases">
        <title>Alistipes onderdonkii subsp. vulgaris subsp. nov., Alistipes dispar sp. nov. and Alistipes communis sp. nov., isolated from human faeces, and creation of Alistipes onderdonkii subsp. onderdonkii subsp. nov.</title>
        <authorList>
            <person name="Sakamoto M."/>
            <person name="Ikeyama N."/>
            <person name="Ogata Y."/>
            <person name="Suda W."/>
            <person name="Iino T."/>
            <person name="Hattori M."/>
            <person name="Ohkuma M."/>
        </authorList>
    </citation>
    <scope>NUCLEOTIDE SEQUENCE [LARGE SCALE GENOMIC DNA]</scope>
    <source>
        <strain evidence="9">5CBH24</strain>
    </source>
</reference>
<evidence type="ECO:0000256" key="5">
    <source>
        <dbReference type="ARBA" id="ARBA00023139"/>
    </source>
</evidence>
<dbReference type="Proteomes" id="UP000318946">
    <property type="component" value="Chromosome"/>
</dbReference>
<dbReference type="Pfam" id="PF08842">
    <property type="entry name" value="Mfa2"/>
    <property type="match status" value="1"/>
</dbReference>
<protein>
    <submittedName>
        <fullName evidence="8">Uncharacterized protein</fullName>
    </submittedName>
</protein>
<keyword evidence="4" id="KW-0472">Membrane</keyword>
<keyword evidence="6" id="KW-0998">Cell outer membrane</keyword>
<dbReference type="GO" id="GO:0009279">
    <property type="term" value="C:cell outer membrane"/>
    <property type="evidence" value="ECO:0007669"/>
    <property type="project" value="UniProtKB-SubCell"/>
</dbReference>
<evidence type="ECO:0000313" key="9">
    <source>
        <dbReference type="Proteomes" id="UP000318946"/>
    </source>
</evidence>
<proteinExistence type="inferred from homology"/>
<evidence type="ECO:0000256" key="6">
    <source>
        <dbReference type="ARBA" id="ARBA00023237"/>
    </source>
</evidence>
<gene>
    <name evidence="8" type="ORF">A5CBH24_23110</name>
</gene>
<keyword evidence="7" id="KW-0449">Lipoprotein</keyword>
<dbReference type="AlphaFoldDB" id="A0A4Y1WXZ1"/>
<keyword evidence="9" id="KW-1185">Reference proteome</keyword>
<sequence length="270" mass="29878">MLKIVDEATGQDITQTGEAGSAVLYLFSQGGRFVDRISVTRERIMKRAPIPLPDGTPGRCRAVVWANAGTGQRFHSPAAGSRIEDRAVSLIEEDDTFHHTPDDLFFGRARLGPTGEAASEEITLIRKNARIHITARGLDRNTPEDLYYFTVEIPDDGYDFAGNPISGTAHVHRTGTFRDNGDFSTDGTFNLVHTDEADSQADEVIVNLYERMSARSADRLLASVTEVDGDRISLPAGRTLNLLIELNEGGGLSIRMEITPWNEIYQWDIW</sequence>
<comment type="similarity">
    <text evidence="2">Belongs to the bacteroidetes fimbrillin superfamily. FimB/Mfa2 family.</text>
</comment>
<name>A0A4Y1WXZ1_9BACT</name>
<comment type="subcellular location">
    <subcellularLocation>
        <location evidence="1">Cell outer membrane</location>
    </subcellularLocation>
</comment>
<evidence type="ECO:0000256" key="2">
    <source>
        <dbReference type="ARBA" id="ARBA00007248"/>
    </source>
</evidence>
<dbReference type="EMBL" id="AP019735">
    <property type="protein sequence ID" value="BBL04998.1"/>
    <property type="molecule type" value="Genomic_DNA"/>
</dbReference>
<keyword evidence="3" id="KW-0732">Signal</keyword>
<evidence type="ECO:0000256" key="7">
    <source>
        <dbReference type="ARBA" id="ARBA00023288"/>
    </source>
</evidence>